<evidence type="ECO:0000313" key="1">
    <source>
        <dbReference type="EMBL" id="MPC14146.1"/>
    </source>
</evidence>
<gene>
    <name evidence="1" type="ORF">E2C01_006903</name>
</gene>
<name>A0A5B7D0Y4_PORTR</name>
<sequence>MAHKPLPPPLHYKTTAGVMPSDITASKCLSPPIIIRQHTDWRRVKWSNESTFQYGTVKRGKLTVHSAIRSKKFEEWPGNSWDLNLLRSSG</sequence>
<organism evidence="1 2">
    <name type="scientific">Portunus trituberculatus</name>
    <name type="common">Swimming crab</name>
    <name type="synonym">Neptunus trituberculatus</name>
    <dbReference type="NCBI Taxonomy" id="210409"/>
    <lineage>
        <taxon>Eukaryota</taxon>
        <taxon>Metazoa</taxon>
        <taxon>Ecdysozoa</taxon>
        <taxon>Arthropoda</taxon>
        <taxon>Crustacea</taxon>
        <taxon>Multicrustacea</taxon>
        <taxon>Malacostraca</taxon>
        <taxon>Eumalacostraca</taxon>
        <taxon>Eucarida</taxon>
        <taxon>Decapoda</taxon>
        <taxon>Pleocyemata</taxon>
        <taxon>Brachyura</taxon>
        <taxon>Eubrachyura</taxon>
        <taxon>Portunoidea</taxon>
        <taxon>Portunidae</taxon>
        <taxon>Portuninae</taxon>
        <taxon>Portunus</taxon>
    </lineage>
</organism>
<proteinExistence type="predicted"/>
<dbReference type="EMBL" id="VSRR010000331">
    <property type="protein sequence ID" value="MPC14146.1"/>
    <property type="molecule type" value="Genomic_DNA"/>
</dbReference>
<comment type="caution">
    <text evidence="1">The sequence shown here is derived from an EMBL/GenBank/DDBJ whole genome shotgun (WGS) entry which is preliminary data.</text>
</comment>
<dbReference type="AlphaFoldDB" id="A0A5B7D0Y4"/>
<evidence type="ECO:0000313" key="2">
    <source>
        <dbReference type="Proteomes" id="UP000324222"/>
    </source>
</evidence>
<accession>A0A5B7D0Y4</accession>
<protein>
    <submittedName>
        <fullName evidence="1">Uncharacterized protein</fullName>
    </submittedName>
</protein>
<reference evidence="1 2" key="1">
    <citation type="submission" date="2019-05" db="EMBL/GenBank/DDBJ databases">
        <title>Another draft genome of Portunus trituberculatus and its Hox gene families provides insights of decapod evolution.</title>
        <authorList>
            <person name="Jeong J.-H."/>
            <person name="Song I."/>
            <person name="Kim S."/>
            <person name="Choi T."/>
            <person name="Kim D."/>
            <person name="Ryu S."/>
            <person name="Kim W."/>
        </authorList>
    </citation>
    <scope>NUCLEOTIDE SEQUENCE [LARGE SCALE GENOMIC DNA]</scope>
    <source>
        <tissue evidence="1">Muscle</tissue>
    </source>
</reference>
<dbReference type="Proteomes" id="UP000324222">
    <property type="component" value="Unassembled WGS sequence"/>
</dbReference>
<keyword evidence="2" id="KW-1185">Reference proteome</keyword>